<proteinExistence type="predicted"/>
<evidence type="ECO:0000313" key="2">
    <source>
        <dbReference type="Proteomes" id="UP000272015"/>
    </source>
</evidence>
<dbReference type="Proteomes" id="UP000272015">
    <property type="component" value="Unassembled WGS sequence"/>
</dbReference>
<keyword evidence="2" id="KW-1185">Reference proteome</keyword>
<protein>
    <submittedName>
        <fullName evidence="1">Uncharacterized protein</fullName>
    </submittedName>
</protein>
<comment type="caution">
    <text evidence="1">The sequence shown here is derived from an EMBL/GenBank/DDBJ whole genome shotgun (WGS) entry which is preliminary data.</text>
</comment>
<gene>
    <name evidence="1" type="ORF">D6T64_18940</name>
</gene>
<dbReference type="EMBL" id="QZVS01000095">
    <property type="protein sequence ID" value="RJT85686.1"/>
    <property type="molecule type" value="Genomic_DNA"/>
</dbReference>
<reference evidence="1 2" key="1">
    <citation type="submission" date="2018-09" db="EMBL/GenBank/DDBJ databases">
        <title>Novel species of Cryobacterium.</title>
        <authorList>
            <person name="Liu Q."/>
            <person name="Xin Y.-H."/>
        </authorList>
    </citation>
    <scope>NUCLEOTIDE SEQUENCE [LARGE SCALE GENOMIC DNA]</scope>
    <source>
        <strain evidence="1 2">Hh39</strain>
    </source>
</reference>
<dbReference type="AlphaFoldDB" id="A0A3A5MAN7"/>
<dbReference type="RefSeq" id="WP_119976228.1">
    <property type="nucleotide sequence ID" value="NZ_JBHSQA010000009.1"/>
</dbReference>
<organism evidence="1 2">
    <name type="scientific">Cryobacterium melibiosiphilum</name>
    <dbReference type="NCBI Taxonomy" id="995039"/>
    <lineage>
        <taxon>Bacteria</taxon>
        <taxon>Bacillati</taxon>
        <taxon>Actinomycetota</taxon>
        <taxon>Actinomycetes</taxon>
        <taxon>Micrococcales</taxon>
        <taxon>Microbacteriaceae</taxon>
        <taxon>Cryobacterium</taxon>
    </lineage>
</organism>
<dbReference type="OrthoDB" id="5054919at2"/>
<evidence type="ECO:0000313" key="1">
    <source>
        <dbReference type="EMBL" id="RJT85686.1"/>
    </source>
</evidence>
<accession>A0A3A5MAN7</accession>
<sequence length="192" mass="20612">MLSFTSPTQRLTLRTLGLLAAGTLAALVVGTGGAAEPAVAANSSHPIGSWEKYPWSSTLYRVGTEFSATAQTYAQWEAAGFPGYETELVLGSSVWNYVTNSDEIIVGPMTSDNHPQFDLPHHVTPSEWVAIGSPMPTSQHRVGFIKTASSDNVYECAGYESTYHPRLLSYDSWARSGTPTPVVVASITARCP</sequence>
<name>A0A3A5MAN7_9MICO</name>